<evidence type="ECO:0000313" key="1">
    <source>
        <dbReference type="EMBL" id="GAC31041.1"/>
    </source>
</evidence>
<organism evidence="1 2">
    <name type="scientific">Paraglaciecola polaris LMG 21857</name>
    <dbReference type="NCBI Taxonomy" id="1129793"/>
    <lineage>
        <taxon>Bacteria</taxon>
        <taxon>Pseudomonadati</taxon>
        <taxon>Pseudomonadota</taxon>
        <taxon>Gammaproteobacteria</taxon>
        <taxon>Alteromonadales</taxon>
        <taxon>Alteromonadaceae</taxon>
        <taxon>Paraglaciecola</taxon>
    </lineage>
</organism>
<protein>
    <submittedName>
        <fullName evidence="1">Uncharacterized protein</fullName>
    </submittedName>
</protein>
<sequence length="42" mass="4788">MNYFIHFVLLPLKLADFSATETIIIKAAVVDEINGEFNFKTL</sequence>
<evidence type="ECO:0000313" key="2">
    <source>
        <dbReference type="Proteomes" id="UP000006322"/>
    </source>
</evidence>
<comment type="caution">
    <text evidence="1">The sequence shown here is derived from an EMBL/GenBank/DDBJ whole genome shotgun (WGS) entry which is preliminary data.</text>
</comment>
<dbReference type="Proteomes" id="UP000006322">
    <property type="component" value="Unassembled WGS sequence"/>
</dbReference>
<reference evidence="2" key="1">
    <citation type="journal article" date="2014" name="Environ. Microbiol.">
        <title>Comparative genomics of the marine bacterial genus Glaciecola reveals the high degree of genomic diversity and genomic characteristic for cold adaptation.</title>
        <authorList>
            <person name="Qin Q.L."/>
            <person name="Xie B.B."/>
            <person name="Yu Y."/>
            <person name="Shu Y.L."/>
            <person name="Rong J.C."/>
            <person name="Zhang Y.J."/>
            <person name="Zhao D.L."/>
            <person name="Chen X.L."/>
            <person name="Zhang X.Y."/>
            <person name="Chen B."/>
            <person name="Zhou B.C."/>
            <person name="Zhang Y.Z."/>
        </authorList>
    </citation>
    <scope>NUCLEOTIDE SEQUENCE [LARGE SCALE GENOMIC DNA]</scope>
    <source>
        <strain evidence="2">LMG 21857</strain>
    </source>
</reference>
<proteinExistence type="predicted"/>
<keyword evidence="2" id="KW-1185">Reference proteome</keyword>
<dbReference type="AlphaFoldDB" id="K6Z483"/>
<accession>K6Z483</accession>
<name>K6Z483_9ALTE</name>
<dbReference type="EMBL" id="BAER01000006">
    <property type="protein sequence ID" value="GAC31041.1"/>
    <property type="molecule type" value="Genomic_DNA"/>
</dbReference>
<gene>
    <name evidence="1" type="ORF">GPLA_0120</name>
</gene>
<dbReference type="STRING" id="1129793.GPLA_0120"/>